<dbReference type="InterPro" id="IPR014284">
    <property type="entry name" value="RNA_pol_sigma-70_dom"/>
</dbReference>
<keyword evidence="3" id="KW-0731">Sigma factor</keyword>
<dbReference type="InterPro" id="IPR053812">
    <property type="entry name" value="HTH_Sigma70_ECF-like"/>
</dbReference>
<dbReference type="GO" id="GO:0006352">
    <property type="term" value="P:DNA-templated transcription initiation"/>
    <property type="evidence" value="ECO:0007669"/>
    <property type="project" value="InterPro"/>
</dbReference>
<dbReference type="Gene3D" id="1.10.10.10">
    <property type="entry name" value="Winged helix-like DNA-binding domain superfamily/Winged helix DNA-binding domain"/>
    <property type="match status" value="1"/>
</dbReference>
<dbReference type="GO" id="GO:0016987">
    <property type="term" value="F:sigma factor activity"/>
    <property type="evidence" value="ECO:0007669"/>
    <property type="project" value="UniProtKB-KW"/>
</dbReference>
<dbReference type="SUPFAM" id="SSF88659">
    <property type="entry name" value="Sigma3 and sigma4 domains of RNA polymerase sigma factors"/>
    <property type="match status" value="1"/>
</dbReference>
<dbReference type="InterPro" id="IPR013325">
    <property type="entry name" value="RNA_pol_sigma_r2"/>
</dbReference>
<keyword evidence="4" id="KW-0804">Transcription</keyword>
<keyword evidence="2" id="KW-0805">Transcription regulation</keyword>
<dbReference type="KEGG" id="adin:H7849_08700"/>
<name>A0A7G8BQQ3_9BACT</name>
<feature type="domain" description="RNA polymerase sigma-70 ECF-like HTH" evidence="5">
    <location>
        <begin position="12"/>
        <end position="192"/>
    </location>
</feature>
<evidence type="ECO:0000313" key="6">
    <source>
        <dbReference type="EMBL" id="QNI34873.1"/>
    </source>
</evidence>
<evidence type="ECO:0000256" key="4">
    <source>
        <dbReference type="ARBA" id="ARBA00023163"/>
    </source>
</evidence>
<dbReference type="Proteomes" id="UP000515312">
    <property type="component" value="Chromosome"/>
</dbReference>
<dbReference type="NCBIfam" id="TIGR02999">
    <property type="entry name" value="Sig-70_X6"/>
    <property type="match status" value="1"/>
</dbReference>
<dbReference type="PANTHER" id="PTHR43133:SF39">
    <property type="entry name" value="SIMILAR TO RNA POLYMERASE SIGMA-E FACTOR"/>
    <property type="match status" value="1"/>
</dbReference>
<dbReference type="PANTHER" id="PTHR43133">
    <property type="entry name" value="RNA POLYMERASE ECF-TYPE SIGMA FACTO"/>
    <property type="match status" value="1"/>
</dbReference>
<dbReference type="EMBL" id="CP060394">
    <property type="protein sequence ID" value="QNI34873.1"/>
    <property type="molecule type" value="Genomic_DNA"/>
</dbReference>
<evidence type="ECO:0000256" key="3">
    <source>
        <dbReference type="ARBA" id="ARBA00023082"/>
    </source>
</evidence>
<dbReference type="InterPro" id="IPR011517">
    <property type="entry name" value="RNA_pol_sigma70_ECF-like"/>
</dbReference>
<dbReference type="AlphaFoldDB" id="A0A7G8BQQ3"/>
<gene>
    <name evidence="6" type="ORF">H7849_08700</name>
</gene>
<comment type="similarity">
    <text evidence="1">Belongs to the sigma-70 factor family. ECF subfamily.</text>
</comment>
<dbReference type="Gene3D" id="1.10.1740.10">
    <property type="match status" value="1"/>
</dbReference>
<dbReference type="Pfam" id="PF07638">
    <property type="entry name" value="Sigma70_ECF"/>
    <property type="match status" value="1"/>
</dbReference>
<dbReference type="InterPro" id="IPR039425">
    <property type="entry name" value="RNA_pol_sigma-70-like"/>
</dbReference>
<evidence type="ECO:0000256" key="1">
    <source>
        <dbReference type="ARBA" id="ARBA00010641"/>
    </source>
</evidence>
<sequence>MESQSVVQPHSSEVTELLHAWSGGDEAALAIIIKLAYPELRDIARRCLSRERPYHTIQATALVHEAYLRLVDIKQIGWQDRAHFLAMGARVMRRILVDYARARDCAKREGLARRTTLNDALFLSSEPDPMVIRLHEALERLAEFDTRRARVVEMRYFGGLTADEIAAALHISTQSVNRDWSLAKAWLVREMSYEGEHGASPLGGN</sequence>
<dbReference type="SUPFAM" id="SSF88946">
    <property type="entry name" value="Sigma2 domain of RNA polymerase sigma factors"/>
    <property type="match status" value="1"/>
</dbReference>
<evidence type="ECO:0000256" key="2">
    <source>
        <dbReference type="ARBA" id="ARBA00023015"/>
    </source>
</evidence>
<dbReference type="NCBIfam" id="TIGR02937">
    <property type="entry name" value="sigma70-ECF"/>
    <property type="match status" value="1"/>
</dbReference>
<protein>
    <submittedName>
        <fullName evidence="6">Sigma-70 family RNA polymerase sigma factor</fullName>
    </submittedName>
</protein>
<accession>A0A7G8BQQ3</accession>
<dbReference type="InterPro" id="IPR036388">
    <property type="entry name" value="WH-like_DNA-bd_sf"/>
</dbReference>
<keyword evidence="7" id="KW-1185">Reference proteome</keyword>
<dbReference type="InterPro" id="IPR013324">
    <property type="entry name" value="RNA_pol_sigma_r3/r4-like"/>
</dbReference>
<evidence type="ECO:0000313" key="7">
    <source>
        <dbReference type="Proteomes" id="UP000515312"/>
    </source>
</evidence>
<reference evidence="6 7" key="1">
    <citation type="submission" date="2020-08" db="EMBL/GenBank/DDBJ databases">
        <title>Edaphobacter telluris sp. nov. and Acidobacterium dinghuensis sp. nov., two acidobacteria isolated from forest soil.</title>
        <authorList>
            <person name="Fu J."/>
            <person name="Qiu L."/>
        </authorList>
    </citation>
    <scope>NUCLEOTIDE SEQUENCE [LARGE SCALE GENOMIC DNA]</scope>
    <source>
        <strain evidence="6">4Y35</strain>
    </source>
</reference>
<evidence type="ECO:0000259" key="5">
    <source>
        <dbReference type="Pfam" id="PF07638"/>
    </source>
</evidence>
<organism evidence="6 7">
    <name type="scientific">Alloacidobacterium dinghuense</name>
    <dbReference type="NCBI Taxonomy" id="2763107"/>
    <lineage>
        <taxon>Bacteria</taxon>
        <taxon>Pseudomonadati</taxon>
        <taxon>Acidobacteriota</taxon>
        <taxon>Terriglobia</taxon>
        <taxon>Terriglobales</taxon>
        <taxon>Acidobacteriaceae</taxon>
        <taxon>Alloacidobacterium</taxon>
    </lineage>
</organism>
<proteinExistence type="inferred from homology"/>